<keyword evidence="1" id="KW-1133">Transmembrane helix</keyword>
<keyword evidence="1" id="KW-0812">Transmembrane</keyword>
<evidence type="ECO:0000256" key="1">
    <source>
        <dbReference type="SAM" id="Phobius"/>
    </source>
</evidence>
<comment type="caution">
    <text evidence="2">The sequence shown here is derived from an EMBL/GenBank/DDBJ whole genome shotgun (WGS) entry which is preliminary data.</text>
</comment>
<dbReference type="AlphaFoldDB" id="A0AA89PD93"/>
<reference evidence="2 3" key="1">
    <citation type="submission" date="2020-08" db="EMBL/GenBank/DDBJ databases">
        <title>Genomic Encyclopedia of Type Strains, Phase IV (KMG-IV): sequencing the most valuable type-strain genomes for metagenomic binning, comparative biology and taxonomic classification.</title>
        <authorList>
            <person name="Goeker M."/>
        </authorList>
    </citation>
    <scope>NUCLEOTIDE SEQUENCE [LARGE SCALE GENOMIC DNA]</scope>
    <source>
        <strain evidence="2 3">DSM 11525</strain>
    </source>
</reference>
<dbReference type="Proteomes" id="UP000563601">
    <property type="component" value="Unassembled WGS sequence"/>
</dbReference>
<accession>A0AA89PD93</accession>
<keyword evidence="1" id="KW-0472">Membrane</keyword>
<protein>
    <submittedName>
        <fullName evidence="2">Uncharacterized protein</fullName>
    </submittedName>
</protein>
<dbReference type="EMBL" id="JACHHR010000003">
    <property type="protein sequence ID" value="MBB5211955.1"/>
    <property type="molecule type" value="Genomic_DNA"/>
</dbReference>
<gene>
    <name evidence="2" type="ORF">HNQ53_002180</name>
</gene>
<organism evidence="2 3">
    <name type="scientific">Microbulbifer hydrolyticus</name>
    <dbReference type="NCBI Taxonomy" id="48074"/>
    <lineage>
        <taxon>Bacteria</taxon>
        <taxon>Pseudomonadati</taxon>
        <taxon>Pseudomonadota</taxon>
        <taxon>Gammaproteobacteria</taxon>
        <taxon>Cellvibrionales</taxon>
        <taxon>Microbulbiferaceae</taxon>
        <taxon>Microbulbifer</taxon>
    </lineage>
</organism>
<evidence type="ECO:0000313" key="2">
    <source>
        <dbReference type="EMBL" id="MBB5211955.1"/>
    </source>
</evidence>
<feature type="transmembrane region" description="Helical" evidence="1">
    <location>
        <begin position="41"/>
        <end position="61"/>
    </location>
</feature>
<evidence type="ECO:0000313" key="3">
    <source>
        <dbReference type="Proteomes" id="UP000563601"/>
    </source>
</evidence>
<proteinExistence type="predicted"/>
<name>A0AA89PD93_9GAMM</name>
<sequence>MRNFSLAALVPIIGLIPTVIAPIVARSNSSDFLFGLSSDYWAGFIGAAGVGMMLVVLSLHFKKQRAARDCSKI</sequence>